<keyword evidence="2" id="KW-1185">Reference proteome</keyword>
<dbReference type="AlphaFoldDB" id="A0A8H4B511"/>
<sequence length="137" mass="16048">MAINTKVVKNLKSIPRIISKDNVNLEKDTQSTKELEGNTPIEEGYQKFIKRENRIIINNIGNNIAIYHLRNANFGIEVKLKAYEMFDSLQKLDTNKLVTDRWYPQYEITTKRNKSYNLIVQGSYCQEEISLEKAYKN</sequence>
<protein>
    <submittedName>
        <fullName evidence="1">Uncharacterized protein</fullName>
    </submittedName>
</protein>
<accession>A0A8H4B511</accession>
<name>A0A8H4B511_GIGMA</name>
<evidence type="ECO:0000313" key="2">
    <source>
        <dbReference type="Proteomes" id="UP000439903"/>
    </source>
</evidence>
<comment type="caution">
    <text evidence="1">The sequence shown here is derived from an EMBL/GenBank/DDBJ whole genome shotgun (WGS) entry which is preliminary data.</text>
</comment>
<dbReference type="EMBL" id="WTPW01000011">
    <property type="protein sequence ID" value="KAF0561089.1"/>
    <property type="molecule type" value="Genomic_DNA"/>
</dbReference>
<dbReference type="OrthoDB" id="10638629at2759"/>
<evidence type="ECO:0000313" key="1">
    <source>
        <dbReference type="EMBL" id="KAF0561089.1"/>
    </source>
</evidence>
<reference evidence="1 2" key="1">
    <citation type="journal article" date="2019" name="Environ. Microbiol.">
        <title>At the nexus of three kingdoms: the genome of the mycorrhizal fungus Gigaspora margarita provides insights into plant, endobacterial and fungal interactions.</title>
        <authorList>
            <person name="Venice F."/>
            <person name="Ghignone S."/>
            <person name="Salvioli di Fossalunga A."/>
            <person name="Amselem J."/>
            <person name="Novero M."/>
            <person name="Xianan X."/>
            <person name="Sedzielewska Toro K."/>
            <person name="Morin E."/>
            <person name="Lipzen A."/>
            <person name="Grigoriev I.V."/>
            <person name="Henrissat B."/>
            <person name="Martin F.M."/>
            <person name="Bonfante P."/>
        </authorList>
    </citation>
    <scope>NUCLEOTIDE SEQUENCE [LARGE SCALE GENOMIC DNA]</scope>
    <source>
        <strain evidence="1 2">BEG34</strain>
    </source>
</reference>
<gene>
    <name evidence="1" type="ORF">F8M41_000114</name>
</gene>
<proteinExistence type="predicted"/>
<organism evidence="1 2">
    <name type="scientific">Gigaspora margarita</name>
    <dbReference type="NCBI Taxonomy" id="4874"/>
    <lineage>
        <taxon>Eukaryota</taxon>
        <taxon>Fungi</taxon>
        <taxon>Fungi incertae sedis</taxon>
        <taxon>Mucoromycota</taxon>
        <taxon>Glomeromycotina</taxon>
        <taxon>Glomeromycetes</taxon>
        <taxon>Diversisporales</taxon>
        <taxon>Gigasporaceae</taxon>
        <taxon>Gigaspora</taxon>
    </lineage>
</organism>
<dbReference type="Proteomes" id="UP000439903">
    <property type="component" value="Unassembled WGS sequence"/>
</dbReference>